<sequence length="276" mass="32283">MTVYIRFLEVENFEPKPLRSLDYTFSANEAGNRHTTYFYTEGPKLDFKKYVLAVNITKKDSEIILHIQDGDYDLVKQIALLRVPLSSLPKDRVCTASLKFINIRMYSPPEFEIMFHYDTIGARKFEADDDEFDYKVFKKCYDKQMEFFNKSREMRLQKMHQKQSIKTRNLQSKKRPSSIKNTEEEEYDEGDEEWADVPTDELEQQHTFPQFRAPDSSICLDEINLKTIAPELTTLRSVYVPPPNVVFRPPQQTAQSITPSFPALNSLYSPSMQQGQ</sequence>
<dbReference type="VEuPathDB" id="TrichDB:TVAG_120300"/>
<accession>A2D7H5</accession>
<reference evidence="2" key="1">
    <citation type="submission" date="2006-10" db="EMBL/GenBank/DDBJ databases">
        <authorList>
            <person name="Amadeo P."/>
            <person name="Zhao Q."/>
            <person name="Wortman J."/>
            <person name="Fraser-Liggett C."/>
            <person name="Carlton J."/>
        </authorList>
    </citation>
    <scope>NUCLEOTIDE SEQUENCE</scope>
    <source>
        <strain evidence="2">G3</strain>
    </source>
</reference>
<dbReference type="KEGG" id="tva:4720658"/>
<dbReference type="AlphaFoldDB" id="A2D7H5"/>
<dbReference type="InParanoid" id="A2D7H5"/>
<reference evidence="2" key="2">
    <citation type="journal article" date="2007" name="Science">
        <title>Draft genome sequence of the sexually transmitted pathogen Trichomonas vaginalis.</title>
        <authorList>
            <person name="Carlton J.M."/>
            <person name="Hirt R.P."/>
            <person name="Silva J.C."/>
            <person name="Delcher A.L."/>
            <person name="Schatz M."/>
            <person name="Zhao Q."/>
            <person name="Wortman J.R."/>
            <person name="Bidwell S.L."/>
            <person name="Alsmark U.C.M."/>
            <person name="Besteiro S."/>
            <person name="Sicheritz-Ponten T."/>
            <person name="Noel C.J."/>
            <person name="Dacks J.B."/>
            <person name="Foster P.G."/>
            <person name="Simillion C."/>
            <person name="Van de Peer Y."/>
            <person name="Miranda-Saavedra D."/>
            <person name="Barton G.J."/>
            <person name="Westrop G.D."/>
            <person name="Mueller S."/>
            <person name="Dessi D."/>
            <person name="Fiori P.L."/>
            <person name="Ren Q."/>
            <person name="Paulsen I."/>
            <person name="Zhang H."/>
            <person name="Bastida-Corcuera F.D."/>
            <person name="Simoes-Barbosa A."/>
            <person name="Brown M.T."/>
            <person name="Hayes R.D."/>
            <person name="Mukherjee M."/>
            <person name="Okumura C.Y."/>
            <person name="Schneider R."/>
            <person name="Smith A.J."/>
            <person name="Vanacova S."/>
            <person name="Villalvazo M."/>
            <person name="Haas B.J."/>
            <person name="Pertea M."/>
            <person name="Feldblyum T.V."/>
            <person name="Utterback T.R."/>
            <person name="Shu C.L."/>
            <person name="Osoegawa K."/>
            <person name="de Jong P.J."/>
            <person name="Hrdy I."/>
            <person name="Horvathova L."/>
            <person name="Zubacova Z."/>
            <person name="Dolezal P."/>
            <person name="Malik S.B."/>
            <person name="Logsdon J.M. Jr."/>
            <person name="Henze K."/>
            <person name="Gupta A."/>
            <person name="Wang C.C."/>
            <person name="Dunne R.L."/>
            <person name="Upcroft J.A."/>
            <person name="Upcroft P."/>
            <person name="White O."/>
            <person name="Salzberg S.L."/>
            <person name="Tang P."/>
            <person name="Chiu C.-H."/>
            <person name="Lee Y.-S."/>
            <person name="Embley T.M."/>
            <person name="Coombs G.H."/>
            <person name="Mottram J.C."/>
            <person name="Tachezy J."/>
            <person name="Fraser-Liggett C.M."/>
            <person name="Johnson P.J."/>
        </authorList>
    </citation>
    <scope>NUCLEOTIDE SEQUENCE [LARGE SCALE GENOMIC DNA]</scope>
    <source>
        <strain evidence="2">G3</strain>
    </source>
</reference>
<keyword evidence="3" id="KW-1185">Reference proteome</keyword>
<feature type="compositionally biased region" description="Basic residues" evidence="1">
    <location>
        <begin position="158"/>
        <end position="177"/>
    </location>
</feature>
<organism evidence="2 3">
    <name type="scientific">Trichomonas vaginalis (strain ATCC PRA-98 / G3)</name>
    <dbReference type="NCBI Taxonomy" id="412133"/>
    <lineage>
        <taxon>Eukaryota</taxon>
        <taxon>Metamonada</taxon>
        <taxon>Parabasalia</taxon>
        <taxon>Trichomonadida</taxon>
        <taxon>Trichomonadidae</taxon>
        <taxon>Trichomonas</taxon>
    </lineage>
</organism>
<gene>
    <name evidence="2" type="ORF">TVAG_120300</name>
</gene>
<feature type="region of interest" description="Disordered" evidence="1">
    <location>
        <begin position="158"/>
        <end position="193"/>
    </location>
</feature>
<dbReference type="RefSeq" id="XP_001276940.1">
    <property type="nucleotide sequence ID" value="XM_001276939.1"/>
</dbReference>
<evidence type="ECO:0000313" key="3">
    <source>
        <dbReference type="Proteomes" id="UP000001542"/>
    </source>
</evidence>
<evidence type="ECO:0000256" key="1">
    <source>
        <dbReference type="SAM" id="MobiDB-lite"/>
    </source>
</evidence>
<dbReference type="VEuPathDB" id="TrichDB:TVAGG3_0993320"/>
<protein>
    <submittedName>
        <fullName evidence="2">Uncharacterized protein</fullName>
    </submittedName>
</protein>
<proteinExistence type="predicted"/>
<name>A2D7H5_TRIV3</name>
<feature type="compositionally biased region" description="Acidic residues" evidence="1">
    <location>
        <begin position="183"/>
        <end position="193"/>
    </location>
</feature>
<dbReference type="Proteomes" id="UP000001542">
    <property type="component" value="Unassembled WGS sequence"/>
</dbReference>
<dbReference type="EMBL" id="DS113177">
    <property type="protein sequence ID" value="EAY23692.1"/>
    <property type="molecule type" value="Genomic_DNA"/>
</dbReference>
<evidence type="ECO:0000313" key="2">
    <source>
        <dbReference type="EMBL" id="EAY23692.1"/>
    </source>
</evidence>